<keyword evidence="4" id="KW-1185">Reference proteome</keyword>
<comment type="caution">
    <text evidence="3">The sequence shown here is derived from an EMBL/GenBank/DDBJ whole genome shotgun (WGS) entry which is preliminary data.</text>
</comment>
<dbReference type="Pfam" id="PF13439">
    <property type="entry name" value="Glyco_transf_4"/>
    <property type="match status" value="1"/>
</dbReference>
<organism evidence="3 4">
    <name type="scientific">Salibacterium salarium</name>
    <dbReference type="NCBI Taxonomy" id="284579"/>
    <lineage>
        <taxon>Bacteria</taxon>
        <taxon>Bacillati</taxon>
        <taxon>Bacillota</taxon>
        <taxon>Bacilli</taxon>
        <taxon>Bacillales</taxon>
        <taxon>Bacillaceae</taxon>
    </lineage>
</organism>
<keyword evidence="3" id="KW-0808">Transferase</keyword>
<dbReference type="RefSeq" id="WP_125561897.1">
    <property type="nucleotide sequence ID" value="NZ_RBVX01000052.1"/>
</dbReference>
<reference evidence="3 4" key="1">
    <citation type="submission" date="2018-10" db="EMBL/GenBank/DDBJ databases">
        <title>Draft genome sequence of Bacillus salarius IM0101, isolated from a hypersaline soil in Inner Mongolia, China.</title>
        <authorList>
            <person name="Yamprayoonswat W."/>
            <person name="Boonvisut S."/>
            <person name="Jumpathong W."/>
            <person name="Sittihan S."/>
            <person name="Ruangsuj P."/>
            <person name="Wanthongcharoen S."/>
            <person name="Thongpramul N."/>
            <person name="Pimmason S."/>
            <person name="Yu B."/>
            <person name="Yasawong M."/>
        </authorList>
    </citation>
    <scope>NUCLEOTIDE SEQUENCE [LARGE SCALE GENOMIC DNA]</scope>
    <source>
        <strain evidence="3 4">IM0101</strain>
    </source>
</reference>
<dbReference type="InterPro" id="IPR028098">
    <property type="entry name" value="Glyco_trans_4-like_N"/>
</dbReference>
<name>A0A428MUG2_9BACI</name>
<dbReference type="EMBL" id="RBVX01000052">
    <property type="protein sequence ID" value="RSL29768.1"/>
    <property type="molecule type" value="Genomic_DNA"/>
</dbReference>
<sequence>MKKTLHVTSLSRKAGLEVMFLNFLKQMSKEQPESMKYQYVFAIGLSDYFRDELNKLGVTVYVAEKRAKYDLSIFKQINNVIESNEIKVLYGQNFAGNALVGLISIRHPSVRVICHEHGTSWNASGVKSLLTLLWVKQADNIICNSNAAKVLLQKRFKASDKKLVVILNGVPLQTELGYKKNNNRIVFAGRLDFVKSPITLIYMMNELIKSNLDVHLDILGDGVCLDSLIDLTEQLNLSDRIHFHGNVDNVREFMSKASLLILPSIREALGNVTMEAAFQKTPTVATCVDGIPEVIIHNKTGILIRPTEALEGYSPVKYVVDLIHNSLMKPKRLSPRVLAKEVEELLSDKEKLELMGQNAYLHIKNNFSIERYYAELVEMMY</sequence>
<dbReference type="SUPFAM" id="SSF53756">
    <property type="entry name" value="UDP-Glycosyltransferase/glycogen phosphorylase"/>
    <property type="match status" value="1"/>
</dbReference>
<dbReference type="Gene3D" id="3.40.50.2000">
    <property type="entry name" value="Glycogen Phosphorylase B"/>
    <property type="match status" value="2"/>
</dbReference>
<dbReference type="InterPro" id="IPR001296">
    <property type="entry name" value="Glyco_trans_1"/>
</dbReference>
<dbReference type="AlphaFoldDB" id="A0A428MUG2"/>
<dbReference type="CDD" id="cd03801">
    <property type="entry name" value="GT4_PimA-like"/>
    <property type="match status" value="1"/>
</dbReference>
<evidence type="ECO:0000259" key="2">
    <source>
        <dbReference type="Pfam" id="PF13439"/>
    </source>
</evidence>
<dbReference type="Pfam" id="PF00534">
    <property type="entry name" value="Glycos_transf_1"/>
    <property type="match status" value="1"/>
</dbReference>
<dbReference type="Proteomes" id="UP000275076">
    <property type="component" value="Unassembled WGS sequence"/>
</dbReference>
<dbReference type="PANTHER" id="PTHR12526">
    <property type="entry name" value="GLYCOSYLTRANSFERASE"/>
    <property type="match status" value="1"/>
</dbReference>
<dbReference type="OrthoDB" id="9806653at2"/>
<dbReference type="GO" id="GO:0016757">
    <property type="term" value="F:glycosyltransferase activity"/>
    <property type="evidence" value="ECO:0007669"/>
    <property type="project" value="InterPro"/>
</dbReference>
<feature type="domain" description="Glycosyl transferase family 1" evidence="1">
    <location>
        <begin position="177"/>
        <end position="308"/>
    </location>
</feature>
<feature type="domain" description="Glycosyltransferase subfamily 4-like N-terminal" evidence="2">
    <location>
        <begin position="40"/>
        <end position="173"/>
    </location>
</feature>
<accession>A0A428MUG2</accession>
<gene>
    <name evidence="3" type="ORF">D7Z54_29495</name>
</gene>
<protein>
    <submittedName>
        <fullName evidence="3">Glycosyltransferase family 1 protein</fullName>
    </submittedName>
</protein>
<evidence type="ECO:0000313" key="3">
    <source>
        <dbReference type="EMBL" id="RSL29768.1"/>
    </source>
</evidence>
<evidence type="ECO:0000259" key="1">
    <source>
        <dbReference type="Pfam" id="PF00534"/>
    </source>
</evidence>
<evidence type="ECO:0000313" key="4">
    <source>
        <dbReference type="Proteomes" id="UP000275076"/>
    </source>
</evidence>
<proteinExistence type="predicted"/>